<dbReference type="InterPro" id="IPR028098">
    <property type="entry name" value="Glyco_trans_4-like_N"/>
</dbReference>
<dbReference type="Pfam" id="PF00534">
    <property type="entry name" value="Glycos_transf_1"/>
    <property type="match status" value="1"/>
</dbReference>
<dbReference type="Pfam" id="PF13439">
    <property type="entry name" value="Glyco_transf_4"/>
    <property type="match status" value="1"/>
</dbReference>
<dbReference type="InterPro" id="IPR001296">
    <property type="entry name" value="Glyco_trans_1"/>
</dbReference>
<gene>
    <name evidence="3" type="ORF">SAMN04488132_104217</name>
</gene>
<dbReference type="GO" id="GO:0016757">
    <property type="term" value="F:glycosyltransferase activity"/>
    <property type="evidence" value="ECO:0007669"/>
    <property type="project" value="InterPro"/>
</dbReference>
<feature type="domain" description="Glycosyl transferase family 1" evidence="1">
    <location>
        <begin position="191"/>
        <end position="351"/>
    </location>
</feature>
<dbReference type="SUPFAM" id="SSF53756">
    <property type="entry name" value="UDP-Glycosyltransferase/glycogen phosphorylase"/>
    <property type="match status" value="1"/>
</dbReference>
<dbReference type="PANTHER" id="PTHR45947:SF3">
    <property type="entry name" value="SULFOQUINOVOSYL TRANSFERASE SQD2"/>
    <property type="match status" value="1"/>
</dbReference>
<name>A0A1T4NEJ8_9BACT</name>
<reference evidence="3 4" key="1">
    <citation type="submission" date="2017-02" db="EMBL/GenBank/DDBJ databases">
        <authorList>
            <person name="Peterson S.W."/>
        </authorList>
    </citation>
    <scope>NUCLEOTIDE SEQUENCE [LARGE SCALE GENOMIC DNA]</scope>
    <source>
        <strain evidence="3 4">DSM 22335</strain>
    </source>
</reference>
<dbReference type="InterPro" id="IPR050194">
    <property type="entry name" value="Glycosyltransferase_grp1"/>
</dbReference>
<evidence type="ECO:0000313" key="4">
    <source>
        <dbReference type="Proteomes" id="UP000190888"/>
    </source>
</evidence>
<evidence type="ECO:0000259" key="2">
    <source>
        <dbReference type="Pfam" id="PF13439"/>
    </source>
</evidence>
<dbReference type="Gene3D" id="3.40.50.2000">
    <property type="entry name" value="Glycogen Phosphorylase B"/>
    <property type="match status" value="2"/>
</dbReference>
<dbReference type="PANTHER" id="PTHR45947">
    <property type="entry name" value="SULFOQUINOVOSYL TRANSFERASE SQD2"/>
    <property type="match status" value="1"/>
</dbReference>
<dbReference type="InterPro" id="IPR023881">
    <property type="entry name" value="Thiol_BshA"/>
</dbReference>
<dbReference type="GO" id="GO:0071793">
    <property type="term" value="P:bacillithiol biosynthetic process"/>
    <property type="evidence" value="ECO:0007669"/>
    <property type="project" value="InterPro"/>
</dbReference>
<sequence length="384" mass="43110">MRIGIVCYPTFGGSGVLATELGKALADEGHQVHFITYQQPVRLNVFNANIFYHEVRVPTYPLFDYPPYEVALASTMVDVIMNYDLDLLHVHYAIPHASAAYMAKQIVKQKANRNIPVITTLHGTDITLVGKDKTYEPVVTFSINESDAITAVSQNLREETYKSFAIHKEIEVIYNFVDVKRFDKKPIDAFRKVIAPNGEKILMHASNFRKVKRVDDVIRVFAAVKKAMPAKLLMVGDGPERPATEELARELGVDDDIRFLGKQEQMEDILAVSDVFLLPSDYESFGLAALEAMAARSVVISTNAGGLTEINIQGETGYMANVGDVETMSRYAIELLSNDEKLQTMKEAAYQHACKFDISNIIPVYEQLYSRFCRKERCGPETSY</sequence>
<dbReference type="STRING" id="413434.SAMN04488132_104217"/>
<dbReference type="NCBIfam" id="TIGR03999">
    <property type="entry name" value="thiol_BshA"/>
    <property type="match status" value="1"/>
</dbReference>
<feature type="domain" description="Glycosyltransferase subfamily 4-like N-terminal" evidence="2">
    <location>
        <begin position="11"/>
        <end position="181"/>
    </location>
</feature>
<proteinExistence type="predicted"/>
<evidence type="ECO:0000259" key="1">
    <source>
        <dbReference type="Pfam" id="PF00534"/>
    </source>
</evidence>
<dbReference type="Proteomes" id="UP000190888">
    <property type="component" value="Unassembled WGS sequence"/>
</dbReference>
<evidence type="ECO:0000313" key="3">
    <source>
        <dbReference type="EMBL" id="SJZ77545.1"/>
    </source>
</evidence>
<dbReference type="RefSeq" id="WP_078831188.1">
    <property type="nucleotide sequence ID" value="NZ_FUWH01000004.1"/>
</dbReference>
<dbReference type="AlphaFoldDB" id="A0A1T4NEJ8"/>
<protein>
    <submittedName>
        <fullName evidence="3">N-acetyl-alpha-D-glucosaminyl L-malate synthase BshA</fullName>
    </submittedName>
</protein>
<keyword evidence="4" id="KW-1185">Reference proteome</keyword>
<organism evidence="3 4">
    <name type="scientific">Sediminibacterium ginsengisoli</name>
    <dbReference type="NCBI Taxonomy" id="413434"/>
    <lineage>
        <taxon>Bacteria</taxon>
        <taxon>Pseudomonadati</taxon>
        <taxon>Bacteroidota</taxon>
        <taxon>Chitinophagia</taxon>
        <taxon>Chitinophagales</taxon>
        <taxon>Chitinophagaceae</taxon>
        <taxon>Sediminibacterium</taxon>
    </lineage>
</organism>
<dbReference type="EMBL" id="FUWH01000004">
    <property type="protein sequence ID" value="SJZ77545.1"/>
    <property type="molecule type" value="Genomic_DNA"/>
</dbReference>
<accession>A0A1T4NEJ8</accession>
<dbReference type="OrthoDB" id="9810929at2"/>